<dbReference type="Pfam" id="PF01041">
    <property type="entry name" value="DegT_DnrJ_EryC1"/>
    <property type="match status" value="1"/>
</dbReference>
<keyword evidence="3" id="KW-0808">Transferase</keyword>
<dbReference type="CDD" id="cd00616">
    <property type="entry name" value="AHBA_syn"/>
    <property type="match status" value="1"/>
</dbReference>
<dbReference type="InterPro" id="IPR015421">
    <property type="entry name" value="PyrdxlP-dep_Trfase_major"/>
</dbReference>
<dbReference type="InterPro" id="IPR015424">
    <property type="entry name" value="PyrdxlP-dep_Trfase"/>
</dbReference>
<sequence length="392" mass="43920">MAERGFIPFARPCLSEEEEQAVLHVMRSGWLTTGPESEAFEREFADFLGVKHALAVSSATAGLHLGLDALGAREGSFVVTTPYTFAATAEVARHVGAELIFCDIDEGSMCISVSELERVLDKYANRVAAIVPVHFAGRGADMEAIVNLAASCGASVLEDAAHAFPVRYGEKFLGAAGDAGVFSFYATKTITTGEGGMLVTDRDDVAERVSLMRLHGIDRRVWDRYTSSPGAWFYQVIEAGYKYNMPDLLAAIGRVQLKKAVLFKKKRERIARIYREALSDRDYFILPEDADEHAWHLFVVGIDENRLSIGRDEFVRLMAEKGVGCSVHFIPLFLMPYYRNRYNLSPDEFPVSYRVYLRSFSLPIYPSLSDEEIYRVISSLKEIGDRFYRKIL</sequence>
<gene>
    <name evidence="3" type="ORF">WKV44_05310</name>
</gene>
<comment type="similarity">
    <text evidence="1 2">Belongs to the DegT/DnrJ/EryC1 family.</text>
</comment>
<dbReference type="RefSeq" id="WP_420069400.1">
    <property type="nucleotide sequence ID" value="NZ_JBCHKQ010000002.1"/>
</dbReference>
<dbReference type="GO" id="GO:0008483">
    <property type="term" value="F:transaminase activity"/>
    <property type="evidence" value="ECO:0007669"/>
    <property type="project" value="UniProtKB-KW"/>
</dbReference>
<proteinExistence type="inferred from homology"/>
<evidence type="ECO:0000313" key="3">
    <source>
        <dbReference type="EMBL" id="MEM5947954.1"/>
    </source>
</evidence>
<dbReference type="Gene3D" id="3.90.1150.10">
    <property type="entry name" value="Aspartate Aminotransferase, domain 1"/>
    <property type="match status" value="1"/>
</dbReference>
<dbReference type="Gene3D" id="3.40.640.10">
    <property type="entry name" value="Type I PLP-dependent aspartate aminotransferase-like (Major domain)"/>
    <property type="match status" value="1"/>
</dbReference>
<dbReference type="SUPFAM" id="SSF53383">
    <property type="entry name" value="PLP-dependent transferases"/>
    <property type="match status" value="1"/>
</dbReference>
<evidence type="ECO:0000256" key="2">
    <source>
        <dbReference type="RuleBase" id="RU004508"/>
    </source>
</evidence>
<dbReference type="InterPro" id="IPR015422">
    <property type="entry name" value="PyrdxlP-dep_Trfase_small"/>
</dbReference>
<organism evidence="3 4">
    <name type="scientific">Rarispira pelagica</name>
    <dbReference type="NCBI Taxonomy" id="3141764"/>
    <lineage>
        <taxon>Bacteria</taxon>
        <taxon>Pseudomonadati</taxon>
        <taxon>Spirochaetota</taxon>
        <taxon>Spirochaetia</taxon>
        <taxon>Winmispirales</taxon>
        <taxon>Winmispiraceae</taxon>
        <taxon>Rarispira</taxon>
    </lineage>
</organism>
<evidence type="ECO:0000313" key="4">
    <source>
        <dbReference type="Proteomes" id="UP001466331"/>
    </source>
</evidence>
<reference evidence="3 4" key="1">
    <citation type="submission" date="2024-03" db="EMBL/GenBank/DDBJ databases">
        <title>Ignisphaera cupida sp. nov., a hyperthermophilic hydrolytic archaeon from a hot spring of Kamchatka, and proposal of Ignisphaeraceae fam. nov.</title>
        <authorList>
            <person name="Podosokorskaya O.A."/>
            <person name="Elcheninov A.G."/>
            <person name="Maltseva A.I."/>
            <person name="Zayulina K.S."/>
            <person name="Novikov A."/>
            <person name="Merkel A.Y."/>
        </authorList>
    </citation>
    <scope>NUCLEOTIDE SEQUENCE [LARGE SCALE GENOMIC DNA]</scope>
    <source>
        <strain evidence="3 4">38H-sp</strain>
    </source>
</reference>
<dbReference type="InterPro" id="IPR000653">
    <property type="entry name" value="DegT/StrS_aminotransferase"/>
</dbReference>
<dbReference type="EMBL" id="JBCHKQ010000002">
    <property type="protein sequence ID" value="MEM5947954.1"/>
    <property type="molecule type" value="Genomic_DNA"/>
</dbReference>
<accession>A0ABU9UBT6</accession>
<name>A0ABU9UBT6_9SPIR</name>
<dbReference type="Proteomes" id="UP001466331">
    <property type="component" value="Unassembled WGS sequence"/>
</dbReference>
<dbReference type="PANTHER" id="PTHR30244:SF34">
    <property type="entry name" value="DTDP-4-AMINO-4,6-DIDEOXYGALACTOSE TRANSAMINASE"/>
    <property type="match status" value="1"/>
</dbReference>
<keyword evidence="3" id="KW-0032">Aminotransferase</keyword>
<dbReference type="PANTHER" id="PTHR30244">
    <property type="entry name" value="TRANSAMINASE"/>
    <property type="match status" value="1"/>
</dbReference>
<keyword evidence="2" id="KW-0663">Pyridoxal phosphate</keyword>
<dbReference type="PIRSF" id="PIRSF000390">
    <property type="entry name" value="PLP_StrS"/>
    <property type="match status" value="1"/>
</dbReference>
<evidence type="ECO:0000256" key="1">
    <source>
        <dbReference type="ARBA" id="ARBA00037999"/>
    </source>
</evidence>
<protein>
    <submittedName>
        <fullName evidence="3">DegT/DnrJ/EryC1/StrS aminotransferase family protein</fullName>
    </submittedName>
</protein>
<keyword evidence="4" id="KW-1185">Reference proteome</keyword>
<comment type="caution">
    <text evidence="3">The sequence shown here is derived from an EMBL/GenBank/DDBJ whole genome shotgun (WGS) entry which is preliminary data.</text>
</comment>